<reference evidence="2 3" key="1">
    <citation type="submission" date="2024-10" db="EMBL/GenBank/DDBJ databases">
        <authorList>
            <person name="Kim D."/>
        </authorList>
    </citation>
    <scope>NUCLEOTIDE SEQUENCE [LARGE SCALE GENOMIC DNA]</scope>
    <source>
        <strain evidence="2">BH-2024</strain>
    </source>
</reference>
<sequence>MPNNRYKMPNFFIYSLFPTIYALRAQQINQPEVLESLSSKETTDQKASKMSSSSSSISVSVQQQQQQMMVHNNCNDDANSVNANFSAVLGTGGGEGAWAQLWVSFFGTSLFCQS</sequence>
<dbReference type="AlphaFoldDB" id="A0ABD2K419"/>
<gene>
    <name evidence="2" type="ORF">niasHT_023434</name>
</gene>
<evidence type="ECO:0000256" key="1">
    <source>
        <dbReference type="SAM" id="MobiDB-lite"/>
    </source>
</evidence>
<organism evidence="2 3">
    <name type="scientific">Heterodera trifolii</name>
    <dbReference type="NCBI Taxonomy" id="157864"/>
    <lineage>
        <taxon>Eukaryota</taxon>
        <taxon>Metazoa</taxon>
        <taxon>Ecdysozoa</taxon>
        <taxon>Nematoda</taxon>
        <taxon>Chromadorea</taxon>
        <taxon>Rhabditida</taxon>
        <taxon>Tylenchina</taxon>
        <taxon>Tylenchomorpha</taxon>
        <taxon>Tylenchoidea</taxon>
        <taxon>Heteroderidae</taxon>
        <taxon>Heteroderinae</taxon>
        <taxon>Heterodera</taxon>
    </lineage>
</organism>
<keyword evidence="3" id="KW-1185">Reference proteome</keyword>
<feature type="region of interest" description="Disordered" evidence="1">
    <location>
        <begin position="36"/>
        <end position="56"/>
    </location>
</feature>
<evidence type="ECO:0000313" key="2">
    <source>
        <dbReference type="EMBL" id="KAL3097634.1"/>
    </source>
</evidence>
<protein>
    <submittedName>
        <fullName evidence="2">Uncharacterized protein</fullName>
    </submittedName>
</protein>
<evidence type="ECO:0000313" key="3">
    <source>
        <dbReference type="Proteomes" id="UP001620626"/>
    </source>
</evidence>
<dbReference type="EMBL" id="JBICBT010000839">
    <property type="protein sequence ID" value="KAL3097634.1"/>
    <property type="molecule type" value="Genomic_DNA"/>
</dbReference>
<proteinExistence type="predicted"/>
<name>A0ABD2K419_9BILA</name>
<accession>A0ABD2K419</accession>
<dbReference type="Proteomes" id="UP001620626">
    <property type="component" value="Unassembled WGS sequence"/>
</dbReference>
<comment type="caution">
    <text evidence="2">The sequence shown here is derived from an EMBL/GenBank/DDBJ whole genome shotgun (WGS) entry which is preliminary data.</text>
</comment>